<proteinExistence type="predicted"/>
<dbReference type="Proteomes" id="UP000706891">
    <property type="component" value="Unassembled WGS sequence"/>
</dbReference>
<accession>A0A938WQK2</accession>
<reference evidence="1" key="1">
    <citation type="submission" date="2020-08" db="EMBL/GenBank/DDBJ databases">
        <authorList>
            <person name="Cejkova D."/>
            <person name="Kubasova T."/>
            <person name="Jahodarova E."/>
            <person name="Rychlik I."/>
        </authorList>
    </citation>
    <scope>NUCLEOTIDE SEQUENCE</scope>
    <source>
        <strain evidence="1">An824</strain>
    </source>
</reference>
<comment type="caution">
    <text evidence="1">The sequence shown here is derived from an EMBL/GenBank/DDBJ whole genome shotgun (WGS) entry which is preliminary data.</text>
</comment>
<dbReference type="EMBL" id="JACJJG010000001">
    <property type="protein sequence ID" value="MBM6672368.1"/>
    <property type="molecule type" value="Genomic_DNA"/>
</dbReference>
<reference evidence="1" key="2">
    <citation type="journal article" date="2021" name="Sci. Rep.">
        <title>The distribution of antibiotic resistance genes in chicken gut microbiota commensals.</title>
        <authorList>
            <person name="Juricova H."/>
            <person name="Matiasovicova J."/>
            <person name="Kubasova T."/>
            <person name="Cejkova D."/>
            <person name="Rychlik I."/>
        </authorList>
    </citation>
    <scope>NUCLEOTIDE SEQUENCE</scope>
    <source>
        <strain evidence="1">An824</strain>
    </source>
</reference>
<sequence length="205" mass="22669">MIKCNVTINGTVSRAATVRTNSEGQSFICLTVKATIPAKSGAGKQVEISVSMDGEETDTTSYAVGARVEMQGTLTFRKRSDNLYLNFHAEAVDFAPVSDKDSITGDIEFRGTIGKQVEEKTDKKGGKYLVFSAFSTEKDGEAFAFTWVRFIRFSAERETFLAPKTGITAKGKLELSAYLDKLNIACRVEELAEWVKKDNNYQTQE</sequence>
<organism evidence="1 2">
    <name type="scientific">Marseilla massiliensis</name>
    <dbReference type="NCBI Taxonomy" id="1841864"/>
    <lineage>
        <taxon>Bacteria</taxon>
        <taxon>Pseudomonadati</taxon>
        <taxon>Bacteroidota</taxon>
        <taxon>Bacteroidia</taxon>
        <taxon>Bacteroidales</taxon>
        <taxon>Prevotellaceae</taxon>
        <taxon>Marseilla</taxon>
    </lineage>
</organism>
<gene>
    <name evidence="1" type="ORF">H6A34_00475</name>
</gene>
<evidence type="ECO:0000313" key="1">
    <source>
        <dbReference type="EMBL" id="MBM6672368.1"/>
    </source>
</evidence>
<name>A0A938WQK2_9BACT</name>
<keyword evidence="2" id="KW-1185">Reference proteome</keyword>
<evidence type="ECO:0000313" key="2">
    <source>
        <dbReference type="Proteomes" id="UP000706891"/>
    </source>
</evidence>
<protein>
    <submittedName>
        <fullName evidence="1">Uncharacterized protein</fullName>
    </submittedName>
</protein>